<dbReference type="PROSITE" id="PS50022">
    <property type="entry name" value="FA58C_3"/>
    <property type="match status" value="1"/>
</dbReference>
<dbReference type="InterPro" id="IPR032466">
    <property type="entry name" value="Metal_Hydrolase"/>
</dbReference>
<proteinExistence type="predicted"/>
<dbReference type="SUPFAM" id="SSF51556">
    <property type="entry name" value="Metallo-dependent hydrolases"/>
    <property type="match status" value="1"/>
</dbReference>
<dbReference type="InterPro" id="IPR000421">
    <property type="entry name" value="FA58C"/>
</dbReference>
<dbReference type="Gene3D" id="3.20.20.140">
    <property type="entry name" value="Metal-dependent hydrolases"/>
    <property type="match status" value="1"/>
</dbReference>
<keyword evidence="2" id="KW-0732">Signal</keyword>
<dbReference type="SUPFAM" id="SSF49785">
    <property type="entry name" value="Galactose-binding domain-like"/>
    <property type="match status" value="1"/>
</dbReference>
<evidence type="ECO:0000313" key="4">
    <source>
        <dbReference type="EMBL" id="TQM64780.1"/>
    </source>
</evidence>
<keyword evidence="5" id="KW-1185">Reference proteome</keyword>
<gene>
    <name evidence="4" type="ORF">FBY41_1159</name>
</gene>
<feature type="signal peptide" evidence="2">
    <location>
        <begin position="1"/>
        <end position="44"/>
    </location>
</feature>
<dbReference type="Proteomes" id="UP000316747">
    <property type="component" value="Unassembled WGS sequence"/>
</dbReference>
<evidence type="ECO:0000259" key="3">
    <source>
        <dbReference type="PROSITE" id="PS50022"/>
    </source>
</evidence>
<accession>A0A543I2S9</accession>
<comment type="caution">
    <text evidence="4">The sequence shown here is derived from an EMBL/GenBank/DDBJ whole genome shotgun (WGS) entry which is preliminary data.</text>
</comment>
<dbReference type="EMBL" id="VFPM01000001">
    <property type="protein sequence ID" value="TQM64780.1"/>
    <property type="molecule type" value="Genomic_DNA"/>
</dbReference>
<reference evidence="4 5" key="1">
    <citation type="submission" date="2019-06" db="EMBL/GenBank/DDBJ databases">
        <title>Genome sequencing of plant associated microbes to promote plant fitness in Sorghum bicolor and Oryza sativa.</title>
        <authorList>
            <person name="Coleman-Derr D."/>
        </authorList>
    </citation>
    <scope>NUCLEOTIDE SEQUENCE [LARGE SCALE GENOMIC DNA]</scope>
    <source>
        <strain evidence="4 5">KV-663</strain>
    </source>
</reference>
<evidence type="ECO:0000256" key="2">
    <source>
        <dbReference type="SAM" id="SignalP"/>
    </source>
</evidence>
<dbReference type="RefSeq" id="WP_141842373.1">
    <property type="nucleotide sequence ID" value="NZ_VFPM01000001.1"/>
</dbReference>
<feature type="region of interest" description="Disordered" evidence="1">
    <location>
        <begin position="43"/>
        <end position="70"/>
    </location>
</feature>
<evidence type="ECO:0000313" key="5">
    <source>
        <dbReference type="Proteomes" id="UP000316747"/>
    </source>
</evidence>
<feature type="domain" description="F5/8 type C" evidence="3">
    <location>
        <begin position="562"/>
        <end position="697"/>
    </location>
</feature>
<organism evidence="4 5">
    <name type="scientific">Humibacillus xanthopallidus</name>
    <dbReference type="NCBI Taxonomy" id="412689"/>
    <lineage>
        <taxon>Bacteria</taxon>
        <taxon>Bacillati</taxon>
        <taxon>Actinomycetota</taxon>
        <taxon>Actinomycetes</taxon>
        <taxon>Micrococcales</taxon>
        <taxon>Intrasporangiaceae</taxon>
        <taxon>Humibacillus</taxon>
    </lineage>
</organism>
<feature type="chain" id="PRO_5021960095" evidence="2">
    <location>
        <begin position="45"/>
        <end position="697"/>
    </location>
</feature>
<dbReference type="InterPro" id="IPR008979">
    <property type="entry name" value="Galactose-bd-like_sf"/>
</dbReference>
<dbReference type="Gene3D" id="2.60.120.260">
    <property type="entry name" value="Galactose-binding domain-like"/>
    <property type="match status" value="1"/>
</dbReference>
<dbReference type="OrthoDB" id="2479530at2"/>
<evidence type="ECO:0000256" key="1">
    <source>
        <dbReference type="SAM" id="MobiDB-lite"/>
    </source>
</evidence>
<sequence length="697" mass="75446">MPKRQFVSTGRGSARRLVGRLARTLVVAVAAAVIATTALGPASAAEDPFTPVSPQSPDSEVDITGTPFTGTTVGGSVRGYVDAHTHLMSDVGFGGNIVCGATFSTNGIADALRDCDYHYPTGQLALLENLTNKEGGGPLDPHDPVGWPTFKDWPKWSSLTHQQMYYKWIERAWRGGLRVMVADAVNNNVLCSLPTQVNRYSCDDMDTVRRQIAETKKLEAFVDAQYGGPGRGWFRIAYSADQARAAIEQGKLAVVLGVEVSNPFGCKLTLGIPGCTTAEIDAGLTELHALGVRSMFLCHKFDNALCGVRFDEGTQGAIVNVGNFLNTGQWWQIEPCRTPLQDHTVAPVVLPSVLSGLIPPGVQLPVYPPGPHCNPRGLSPLGEYALTGMMRRGMVVEVDHMSAKAAARTIDILETANYPGVVSSHSWMDTHLTERLYRLGGFVTQYGHDADEFVDTMQTDEALRARYGVGYGFGMDMNGFGGTPAPRTGSSVGYPFTTLGGSSADRQVTGLRTWDYNADGVPHYGLIPDWVEDMRRIGGQQVVDELARGAESYLRTAQAAQTWSPAPNLVTGRPATASTYQWDLFTDYRASRATDGRGDTRWASAWSDNQWWRVDLGSVRQVGRVALSWEAAHAKAYRVEVSTDGSSWRTVSSVTDGDGGLDVAVFTPTSARYIRVVGVQRATPFGYSIWEVGAQAT</sequence>
<name>A0A543I2S9_9MICO</name>
<protein>
    <submittedName>
        <fullName evidence="4">Membrane dipeptidase (Peptidase family M19)</fullName>
    </submittedName>
</protein>
<dbReference type="AlphaFoldDB" id="A0A543I2S9"/>
<dbReference type="Pfam" id="PF22633">
    <property type="entry name" value="F5_F8_type_C_2"/>
    <property type="match status" value="1"/>
</dbReference>